<comment type="caution">
    <text evidence="1">The sequence shown here is derived from an EMBL/GenBank/DDBJ whole genome shotgun (WGS) entry which is preliminary data.</text>
</comment>
<evidence type="ECO:0000313" key="1">
    <source>
        <dbReference type="EMBL" id="MED6214905.1"/>
    </source>
</evidence>
<dbReference type="EMBL" id="JASCZI010246477">
    <property type="protein sequence ID" value="MED6214905.1"/>
    <property type="molecule type" value="Genomic_DNA"/>
</dbReference>
<dbReference type="Proteomes" id="UP001341840">
    <property type="component" value="Unassembled WGS sequence"/>
</dbReference>
<organism evidence="1 2">
    <name type="scientific">Stylosanthes scabra</name>
    <dbReference type="NCBI Taxonomy" id="79078"/>
    <lineage>
        <taxon>Eukaryota</taxon>
        <taxon>Viridiplantae</taxon>
        <taxon>Streptophyta</taxon>
        <taxon>Embryophyta</taxon>
        <taxon>Tracheophyta</taxon>
        <taxon>Spermatophyta</taxon>
        <taxon>Magnoliopsida</taxon>
        <taxon>eudicotyledons</taxon>
        <taxon>Gunneridae</taxon>
        <taxon>Pentapetalae</taxon>
        <taxon>rosids</taxon>
        <taxon>fabids</taxon>
        <taxon>Fabales</taxon>
        <taxon>Fabaceae</taxon>
        <taxon>Papilionoideae</taxon>
        <taxon>50 kb inversion clade</taxon>
        <taxon>dalbergioids sensu lato</taxon>
        <taxon>Dalbergieae</taxon>
        <taxon>Pterocarpus clade</taxon>
        <taxon>Stylosanthes</taxon>
    </lineage>
</organism>
<protein>
    <submittedName>
        <fullName evidence="1">Uncharacterized protein</fullName>
    </submittedName>
</protein>
<evidence type="ECO:0000313" key="2">
    <source>
        <dbReference type="Proteomes" id="UP001341840"/>
    </source>
</evidence>
<gene>
    <name evidence="1" type="ORF">PIB30_107975</name>
</gene>
<accession>A0ABU6YY43</accession>
<name>A0ABU6YY43_9FABA</name>
<sequence length="56" mass="6387">MNIGPWQCKRSLTNLNVMTFGNWCQGLMIIQLLVQNGFSDTNLMKMVQLLETKLGL</sequence>
<proteinExistence type="predicted"/>
<keyword evidence="2" id="KW-1185">Reference proteome</keyword>
<reference evidence="1 2" key="1">
    <citation type="journal article" date="2023" name="Plants (Basel)">
        <title>Bridging the Gap: Combining Genomics and Transcriptomics Approaches to Understand Stylosanthes scabra, an Orphan Legume from the Brazilian Caatinga.</title>
        <authorList>
            <person name="Ferreira-Neto J.R.C."/>
            <person name="da Silva M.D."/>
            <person name="Binneck E."/>
            <person name="de Melo N.F."/>
            <person name="da Silva R.H."/>
            <person name="de Melo A.L.T.M."/>
            <person name="Pandolfi V."/>
            <person name="Bustamante F.O."/>
            <person name="Brasileiro-Vidal A.C."/>
            <person name="Benko-Iseppon A.M."/>
        </authorList>
    </citation>
    <scope>NUCLEOTIDE SEQUENCE [LARGE SCALE GENOMIC DNA]</scope>
    <source>
        <tissue evidence="1">Leaves</tissue>
    </source>
</reference>